<gene>
    <name evidence="3" type="ORF">LCGC14_0950100</name>
</gene>
<dbReference type="PANTHER" id="PTHR30329">
    <property type="entry name" value="STATOR ELEMENT OF FLAGELLAR MOTOR COMPLEX"/>
    <property type="match status" value="1"/>
</dbReference>
<dbReference type="InterPro" id="IPR036737">
    <property type="entry name" value="OmpA-like_sf"/>
</dbReference>
<accession>A0A0F9RNZ6</accession>
<proteinExistence type="predicted"/>
<dbReference type="Pfam" id="PF00691">
    <property type="entry name" value="OmpA"/>
    <property type="match status" value="1"/>
</dbReference>
<evidence type="ECO:0000313" key="3">
    <source>
        <dbReference type="EMBL" id="KKN18998.1"/>
    </source>
</evidence>
<comment type="caution">
    <text evidence="3">The sequence shown here is derived from an EMBL/GenBank/DDBJ whole genome shotgun (WGS) entry which is preliminary data.</text>
</comment>
<keyword evidence="1" id="KW-0175">Coiled coil</keyword>
<name>A0A0F9RNZ6_9ZZZZ</name>
<dbReference type="CDD" id="cd07185">
    <property type="entry name" value="OmpA_C-like"/>
    <property type="match status" value="1"/>
</dbReference>
<dbReference type="EMBL" id="LAZR01003376">
    <property type="protein sequence ID" value="KKN18998.1"/>
    <property type="molecule type" value="Genomic_DNA"/>
</dbReference>
<reference evidence="3" key="1">
    <citation type="journal article" date="2015" name="Nature">
        <title>Complex archaea that bridge the gap between prokaryotes and eukaryotes.</title>
        <authorList>
            <person name="Spang A."/>
            <person name="Saw J.H."/>
            <person name="Jorgensen S.L."/>
            <person name="Zaremba-Niedzwiedzka K."/>
            <person name="Martijn J."/>
            <person name="Lind A.E."/>
            <person name="van Eijk R."/>
            <person name="Schleper C."/>
            <person name="Guy L."/>
            <person name="Ettema T.J."/>
        </authorList>
    </citation>
    <scope>NUCLEOTIDE SEQUENCE</scope>
</reference>
<dbReference type="PANTHER" id="PTHR30329:SF21">
    <property type="entry name" value="LIPOPROTEIN YIAD-RELATED"/>
    <property type="match status" value="1"/>
</dbReference>
<dbReference type="InterPro" id="IPR050330">
    <property type="entry name" value="Bact_OuterMem_StrucFunc"/>
</dbReference>
<dbReference type="AlphaFoldDB" id="A0A0F9RNZ6"/>
<dbReference type="PROSITE" id="PS51123">
    <property type="entry name" value="OMPA_2"/>
    <property type="match status" value="1"/>
</dbReference>
<evidence type="ECO:0000256" key="1">
    <source>
        <dbReference type="SAM" id="Coils"/>
    </source>
</evidence>
<organism evidence="3">
    <name type="scientific">marine sediment metagenome</name>
    <dbReference type="NCBI Taxonomy" id="412755"/>
    <lineage>
        <taxon>unclassified sequences</taxon>
        <taxon>metagenomes</taxon>
        <taxon>ecological metagenomes</taxon>
    </lineage>
</organism>
<feature type="domain" description="OmpA-like" evidence="2">
    <location>
        <begin position="135"/>
        <end position="252"/>
    </location>
</feature>
<dbReference type="SUPFAM" id="SSF103088">
    <property type="entry name" value="OmpA-like"/>
    <property type="match status" value="1"/>
</dbReference>
<protein>
    <recommendedName>
        <fullName evidence="2">OmpA-like domain-containing protein</fullName>
    </recommendedName>
</protein>
<dbReference type="Gene3D" id="3.30.1330.60">
    <property type="entry name" value="OmpA-like domain"/>
    <property type="match status" value="1"/>
</dbReference>
<dbReference type="InterPro" id="IPR006665">
    <property type="entry name" value="OmpA-like"/>
</dbReference>
<evidence type="ECO:0000259" key="2">
    <source>
        <dbReference type="PROSITE" id="PS51123"/>
    </source>
</evidence>
<sequence>MYKKALSLSLLIVSSPAIMADNFYSQSPAQLNASQTNKSQHEATSGGVGLVVGALAAGPLGAIIGGSMGVLVGNQQSKAETITMQSHAISELEQELSQITIELDKSEKTLQTAHANIEKLELSQQQFSKKHREDLIQFSNSYQFDIYFLTNGAMINAHAQQGLNKLAELLRNNPNIHADIEAHSDWRGTNDANNQLASQRLSAVSNQLAQAGTQSNQLLTTNYGEQSNEHRGSWDEALFYDRRVTITLRYFE</sequence>
<feature type="coiled-coil region" evidence="1">
    <location>
        <begin position="89"/>
        <end position="123"/>
    </location>
</feature>